<dbReference type="Gene3D" id="2.70.70.10">
    <property type="entry name" value="Glucose Permease (Domain IIA)"/>
    <property type="match status" value="1"/>
</dbReference>
<feature type="domain" description="M23ase beta-sheet core" evidence="2">
    <location>
        <begin position="126"/>
        <end position="222"/>
    </location>
</feature>
<organism evidence="3 4">
    <name type="scientific">Corynebacterium stercoris</name>
    <dbReference type="NCBI Taxonomy" id="2943490"/>
    <lineage>
        <taxon>Bacteria</taxon>
        <taxon>Bacillati</taxon>
        <taxon>Actinomycetota</taxon>
        <taxon>Actinomycetes</taxon>
        <taxon>Mycobacteriales</taxon>
        <taxon>Corynebacteriaceae</taxon>
        <taxon>Corynebacterium</taxon>
    </lineage>
</organism>
<evidence type="ECO:0000256" key="1">
    <source>
        <dbReference type="SAM" id="SignalP"/>
    </source>
</evidence>
<dbReference type="InterPro" id="IPR011055">
    <property type="entry name" value="Dup_hybrid_motif"/>
</dbReference>
<reference evidence="3" key="1">
    <citation type="submission" date="2022-05" db="EMBL/GenBank/DDBJ databases">
        <title>Corynebacterium sp. TA-R-1 sp. nov., isolated from human feces.</title>
        <authorList>
            <person name="Shamsuzzaman M."/>
            <person name="Dahal R.H."/>
        </authorList>
    </citation>
    <scope>NUCLEOTIDE SEQUENCE</scope>
    <source>
        <strain evidence="3">TA-R-1</strain>
    </source>
</reference>
<name>A0ABT1G5M9_9CORY</name>
<comment type="caution">
    <text evidence="3">The sequence shown here is derived from an EMBL/GenBank/DDBJ whole genome shotgun (WGS) entry which is preliminary data.</text>
</comment>
<protein>
    <submittedName>
        <fullName evidence="3">M23 family metallopeptidase</fullName>
    </submittedName>
</protein>
<dbReference type="EMBL" id="JAMFTQ010000014">
    <property type="protein sequence ID" value="MCP1388348.1"/>
    <property type="molecule type" value="Genomic_DNA"/>
</dbReference>
<dbReference type="CDD" id="cd12797">
    <property type="entry name" value="M23_peptidase"/>
    <property type="match status" value="1"/>
</dbReference>
<dbReference type="SUPFAM" id="SSF51261">
    <property type="entry name" value="Duplicated hybrid motif"/>
    <property type="match status" value="1"/>
</dbReference>
<dbReference type="RefSeq" id="WP_253578843.1">
    <property type="nucleotide sequence ID" value="NZ_JAMFTQ010000014.1"/>
</dbReference>
<accession>A0ABT1G5M9</accession>
<feature type="signal peptide" evidence="1">
    <location>
        <begin position="1"/>
        <end position="20"/>
    </location>
</feature>
<feature type="chain" id="PRO_5047056267" evidence="1">
    <location>
        <begin position="21"/>
        <end position="233"/>
    </location>
</feature>
<proteinExistence type="predicted"/>
<keyword evidence="4" id="KW-1185">Reference proteome</keyword>
<gene>
    <name evidence="3" type="ORF">M5J20_09135</name>
</gene>
<dbReference type="InterPro" id="IPR050570">
    <property type="entry name" value="Cell_wall_metabolism_enzyme"/>
</dbReference>
<dbReference type="InterPro" id="IPR016047">
    <property type="entry name" value="M23ase_b-sheet_dom"/>
</dbReference>
<evidence type="ECO:0000259" key="2">
    <source>
        <dbReference type="Pfam" id="PF01551"/>
    </source>
</evidence>
<dbReference type="PANTHER" id="PTHR21666:SF270">
    <property type="entry name" value="MUREIN HYDROLASE ACTIVATOR ENVC"/>
    <property type="match status" value="1"/>
</dbReference>
<dbReference type="PANTHER" id="PTHR21666">
    <property type="entry name" value="PEPTIDASE-RELATED"/>
    <property type="match status" value="1"/>
</dbReference>
<dbReference type="Proteomes" id="UP001204000">
    <property type="component" value="Unassembled WGS sequence"/>
</dbReference>
<evidence type="ECO:0000313" key="3">
    <source>
        <dbReference type="EMBL" id="MCP1388348.1"/>
    </source>
</evidence>
<sequence length="233" mass="23967">MKRRLLAAAVAAALAASAAAAPTANAVNIQINGAQIETAKQALAALAGAASNVADTGATSSIGDYTIVFDPRVLGEEIAAAFADVAPATVEPGRVAYQRGRTADGRTVVTPTVGRLTSGFGPRWGRMHQGIDIANAIGTPIYAVMDGTVIKAGPAQGFGKWVVIKHDGGEVSVYGHIVSYNVSVGERVTAGQQIAKMGNEGQSTGPHLHFEIKPNGETQVDPRPWFAQAGITI</sequence>
<keyword evidence="1" id="KW-0732">Signal</keyword>
<evidence type="ECO:0000313" key="4">
    <source>
        <dbReference type="Proteomes" id="UP001204000"/>
    </source>
</evidence>
<dbReference type="Pfam" id="PF01551">
    <property type="entry name" value="Peptidase_M23"/>
    <property type="match status" value="1"/>
</dbReference>